<dbReference type="EMBL" id="CP099582">
    <property type="protein sequence ID" value="USS41128.1"/>
    <property type="molecule type" value="Genomic_DNA"/>
</dbReference>
<evidence type="ECO:0000313" key="3">
    <source>
        <dbReference type="Proteomes" id="UP001055732"/>
    </source>
</evidence>
<sequence>MSPIWGIIMAAVGLFMLASGTSKSNFIVYRLLVARSRMLWGKDVHRFYQVVGAVITVLGILAALGVIW</sequence>
<organism evidence="2 3">
    <name type="scientific">Thermococcus aggregans</name>
    <dbReference type="NCBI Taxonomy" id="110163"/>
    <lineage>
        <taxon>Archaea</taxon>
        <taxon>Methanobacteriati</taxon>
        <taxon>Methanobacteriota</taxon>
        <taxon>Thermococci</taxon>
        <taxon>Thermococcales</taxon>
        <taxon>Thermococcaceae</taxon>
        <taxon>Thermococcus</taxon>
    </lineage>
</organism>
<gene>
    <name evidence="2" type="ORF">NF865_02655</name>
</gene>
<keyword evidence="1" id="KW-0812">Transmembrane</keyword>
<keyword evidence="1" id="KW-1133">Transmembrane helix</keyword>
<dbReference type="KEGG" id="tagg:NF865_02655"/>
<keyword evidence="3" id="KW-1185">Reference proteome</keyword>
<dbReference type="Proteomes" id="UP001055732">
    <property type="component" value="Chromosome"/>
</dbReference>
<dbReference type="AlphaFoldDB" id="A0A9E7MY95"/>
<accession>A0A9E7MY95</accession>
<protein>
    <submittedName>
        <fullName evidence="2">Uncharacterized protein</fullName>
    </submittedName>
</protein>
<name>A0A9E7MY95_THEAG</name>
<proteinExistence type="predicted"/>
<reference evidence="2" key="1">
    <citation type="journal article" date="1998" name="Int. J. Syst. Bacteriol. 48 Pt">
        <title>Thermococcus guaymasensis sp. nov. and Thermococcus aggregans sp. nov., two novel thermophilic archaea isolated from the Guaymas Basin hydrothermal vent site.</title>
        <authorList>
            <person name="Canganella F."/>
            <person name="Jones W.J."/>
            <person name="Gambacorta A."/>
            <person name="Antranikian G."/>
        </authorList>
    </citation>
    <scope>NUCLEOTIDE SEQUENCE</scope>
    <source>
        <strain evidence="2">TY</strain>
    </source>
</reference>
<evidence type="ECO:0000313" key="2">
    <source>
        <dbReference type="EMBL" id="USS41128.1"/>
    </source>
</evidence>
<dbReference type="RefSeq" id="WP_253305069.1">
    <property type="nucleotide sequence ID" value="NZ_CP099582.1"/>
</dbReference>
<keyword evidence="1" id="KW-0472">Membrane</keyword>
<evidence type="ECO:0000256" key="1">
    <source>
        <dbReference type="SAM" id="Phobius"/>
    </source>
</evidence>
<reference evidence="2" key="2">
    <citation type="submission" date="2022-06" db="EMBL/GenBank/DDBJ databases">
        <authorList>
            <person name="Park Y.-J."/>
        </authorList>
    </citation>
    <scope>NUCLEOTIDE SEQUENCE</scope>
    <source>
        <strain evidence="2">TY</strain>
    </source>
</reference>
<feature type="transmembrane region" description="Helical" evidence="1">
    <location>
        <begin position="47"/>
        <end position="67"/>
    </location>
</feature>